<dbReference type="InterPro" id="IPR023115">
    <property type="entry name" value="TIF_IF2_dom3"/>
</dbReference>
<dbReference type="AlphaFoldDB" id="A0A7C4UFS2"/>
<evidence type="ECO:0000313" key="11">
    <source>
        <dbReference type="EMBL" id="HGW91550.1"/>
    </source>
</evidence>
<dbReference type="NCBIfam" id="TIGR00487">
    <property type="entry name" value="IF-2"/>
    <property type="match status" value="1"/>
</dbReference>
<evidence type="ECO:0000256" key="8">
    <source>
        <dbReference type="RuleBase" id="RU000644"/>
    </source>
</evidence>
<dbReference type="PROSITE" id="PS01176">
    <property type="entry name" value="IF2"/>
    <property type="match status" value="1"/>
</dbReference>
<feature type="region of interest" description="G-domain" evidence="7">
    <location>
        <begin position="216"/>
        <end position="364"/>
    </location>
</feature>
<dbReference type="CDD" id="cd03702">
    <property type="entry name" value="IF2_mtIF2_II"/>
    <property type="match status" value="1"/>
</dbReference>
<evidence type="ECO:0000256" key="2">
    <source>
        <dbReference type="ARBA" id="ARBA00020675"/>
    </source>
</evidence>
<dbReference type="Pfam" id="PF00009">
    <property type="entry name" value="GTP_EFTU"/>
    <property type="match status" value="1"/>
</dbReference>
<evidence type="ECO:0000256" key="7">
    <source>
        <dbReference type="HAMAP-Rule" id="MF_00100"/>
    </source>
</evidence>
<keyword evidence="7" id="KW-0963">Cytoplasm</keyword>
<dbReference type="Pfam" id="PF22042">
    <property type="entry name" value="EF-G_D2"/>
    <property type="match status" value="1"/>
</dbReference>
<dbReference type="EMBL" id="DTHG01000037">
    <property type="protein sequence ID" value="HGW91550.1"/>
    <property type="molecule type" value="Genomic_DNA"/>
</dbReference>
<evidence type="ECO:0000256" key="4">
    <source>
        <dbReference type="ARBA" id="ARBA00022741"/>
    </source>
</evidence>
<dbReference type="InterPro" id="IPR027417">
    <property type="entry name" value="P-loop_NTPase"/>
</dbReference>
<proteinExistence type="inferred from homology"/>
<evidence type="ECO:0000256" key="5">
    <source>
        <dbReference type="ARBA" id="ARBA00022917"/>
    </source>
</evidence>
<keyword evidence="3 7" id="KW-0396">Initiation factor</keyword>
<dbReference type="GO" id="GO:0003743">
    <property type="term" value="F:translation initiation factor activity"/>
    <property type="evidence" value="ECO:0007669"/>
    <property type="project" value="UniProtKB-UniRule"/>
</dbReference>
<sequence length="713" mass="80178">MMKKRLYTLAKELNISKDEILNIVKNLGLDIKGYLGNVSDEDEQKIRNFVKKEEEIKEENIEEEKDLIEETPEEEILEIYVAPQPSALKKKKKKEKKKIDEKEIERRIKETKAKLEGKRKKYKKKKFADNIEIDEETLKIPSSLTVSELAEVLEVEPNTIILKCLELGLPVTLNQRLDFETISLLAEDYGLKVELYEEFEKEIPKEEYKDIREKPPVVTVMGHVDHGKTTLLEYIQNINLTALEKGQITQKIGAYHVEHNGKIITFIDLPGHKAFTQMRARGAKVSDIVILVVAANEGVKEQTVEAINHAKSAGVPIIVAVNKIDLPQANPLMVRQQLAEHGLLVQEYGGDVIAVDISARTGYGIDELLESILLVAEHQGLKAPFEGPGEGYVIEAKKEKGFGNICTAVVKKGKFRIGDPVVAGTCFGKIKRMVDERNKFYREATPGLAVKICSFEELPQAGEIVQVIYDEKEAREIAKKRASLERMESLIRKKKVSLEKIQEEMRSGELKELNVIVKGDDMGAVDAISDSFTEFKTEEIKINIVHKAVGEINENDVLLASASDSIIIGYRVKPHTKAKELAKTEGVEIRCYDIIYDAIEDVRKALSGMLEPEIIEKLIGKVQVKAIFKIPKIGVIAGSFVSSGKVVRGYKCRVIRDGNVICESKISSLKRFKEDVREVQEGLECGIGVENFEDFKEGDTIEVIEVIEKAREL</sequence>
<dbReference type="NCBIfam" id="TIGR00231">
    <property type="entry name" value="small_GTP"/>
    <property type="match status" value="1"/>
</dbReference>
<name>A0A7C4UFS2_UNCW3</name>
<dbReference type="InterPro" id="IPR053905">
    <property type="entry name" value="EF-G-like_DII"/>
</dbReference>
<dbReference type="InterPro" id="IPR036925">
    <property type="entry name" value="TIF_IF2_dom3_sf"/>
</dbReference>
<reference evidence="11" key="1">
    <citation type="journal article" date="2020" name="mSystems">
        <title>Genome- and Community-Level Interaction Insights into Carbon Utilization and Element Cycling Functions of Hydrothermarchaeota in Hydrothermal Sediment.</title>
        <authorList>
            <person name="Zhou Z."/>
            <person name="Liu Y."/>
            <person name="Xu W."/>
            <person name="Pan J."/>
            <person name="Luo Z.H."/>
            <person name="Li M."/>
        </authorList>
    </citation>
    <scope>NUCLEOTIDE SEQUENCE [LARGE SCALE GENOMIC DNA]</scope>
    <source>
        <strain evidence="11">SpSt-780</strain>
    </source>
</reference>
<dbReference type="GO" id="GO:0005829">
    <property type="term" value="C:cytosol"/>
    <property type="evidence" value="ECO:0007669"/>
    <property type="project" value="TreeGrafter"/>
</dbReference>
<dbReference type="Pfam" id="PF04760">
    <property type="entry name" value="IF2_N"/>
    <property type="match status" value="1"/>
</dbReference>
<dbReference type="FunFam" id="3.40.50.10050:FF:000001">
    <property type="entry name" value="Translation initiation factor IF-2"/>
    <property type="match status" value="1"/>
</dbReference>
<evidence type="ECO:0000259" key="10">
    <source>
        <dbReference type="PROSITE" id="PS51722"/>
    </source>
</evidence>
<feature type="coiled-coil region" evidence="9">
    <location>
        <begin position="50"/>
        <end position="125"/>
    </location>
</feature>
<dbReference type="SUPFAM" id="SSF52156">
    <property type="entry name" value="Initiation factor IF2/eIF5b, domain 3"/>
    <property type="match status" value="1"/>
</dbReference>
<dbReference type="SUPFAM" id="SSF52540">
    <property type="entry name" value="P-loop containing nucleoside triphosphate hydrolases"/>
    <property type="match status" value="1"/>
</dbReference>
<evidence type="ECO:0000256" key="3">
    <source>
        <dbReference type="ARBA" id="ARBA00022540"/>
    </source>
</evidence>
<dbReference type="InterPro" id="IPR000795">
    <property type="entry name" value="T_Tr_GTP-bd_dom"/>
</dbReference>
<keyword evidence="5 7" id="KW-0648">Protein biosynthesis</keyword>
<feature type="domain" description="Tr-type G" evidence="10">
    <location>
        <begin position="213"/>
        <end position="382"/>
    </location>
</feature>
<comment type="similarity">
    <text evidence="1 7 8">Belongs to the TRAFAC class translation factor GTPase superfamily. Classic translation factor GTPase family. IF-2 subfamily.</text>
</comment>
<feature type="binding site" evidence="7">
    <location>
        <begin position="322"/>
        <end position="325"/>
    </location>
    <ligand>
        <name>GTP</name>
        <dbReference type="ChEBI" id="CHEBI:37565"/>
    </ligand>
</feature>
<dbReference type="InterPro" id="IPR006847">
    <property type="entry name" value="IF2_N"/>
</dbReference>
<comment type="function">
    <text evidence="7 8">One of the essential components for the initiation of protein synthesis. Protects formylmethionyl-tRNA from spontaneous hydrolysis and promotes its binding to the 30S ribosomal subunits. Also involved in the hydrolysis of GTP during the formation of the 70S ribosomal complex.</text>
</comment>
<dbReference type="InterPro" id="IPR005225">
    <property type="entry name" value="Small_GTP-bd"/>
</dbReference>
<dbReference type="InterPro" id="IPR000178">
    <property type="entry name" value="TF_IF2_bacterial-like"/>
</dbReference>
<evidence type="ECO:0000256" key="1">
    <source>
        <dbReference type="ARBA" id="ARBA00007733"/>
    </source>
</evidence>
<dbReference type="SUPFAM" id="SSF50447">
    <property type="entry name" value="Translation proteins"/>
    <property type="match status" value="2"/>
</dbReference>
<dbReference type="CDD" id="cd03692">
    <property type="entry name" value="mtIF2_IVc"/>
    <property type="match status" value="1"/>
</dbReference>
<dbReference type="GO" id="GO:0005525">
    <property type="term" value="F:GTP binding"/>
    <property type="evidence" value="ECO:0007669"/>
    <property type="project" value="UniProtKB-KW"/>
</dbReference>
<gene>
    <name evidence="7" type="primary">infB</name>
    <name evidence="11" type="ORF">ENV67_03295</name>
</gene>
<feature type="binding site" evidence="7">
    <location>
        <begin position="222"/>
        <end position="229"/>
    </location>
    <ligand>
        <name>GTP</name>
        <dbReference type="ChEBI" id="CHEBI:37565"/>
    </ligand>
</feature>
<organism evidence="11">
    <name type="scientific">candidate division WOR-3 bacterium</name>
    <dbReference type="NCBI Taxonomy" id="2052148"/>
    <lineage>
        <taxon>Bacteria</taxon>
        <taxon>Bacteria division WOR-3</taxon>
    </lineage>
</organism>
<dbReference type="FunFam" id="2.40.30.10:FF:000008">
    <property type="entry name" value="Translation initiation factor IF-2"/>
    <property type="match status" value="1"/>
</dbReference>
<comment type="subcellular location">
    <subcellularLocation>
        <location evidence="7">Cytoplasm</location>
    </subcellularLocation>
</comment>
<dbReference type="FunFam" id="3.40.50.300:FF:000019">
    <property type="entry name" value="Translation initiation factor IF-2"/>
    <property type="match status" value="1"/>
</dbReference>
<accession>A0A7C4UFS2</accession>
<dbReference type="PANTHER" id="PTHR43381:SF5">
    <property type="entry name" value="TR-TYPE G DOMAIN-CONTAINING PROTEIN"/>
    <property type="match status" value="1"/>
</dbReference>
<dbReference type="InterPro" id="IPR015760">
    <property type="entry name" value="TIF_IF2"/>
</dbReference>
<dbReference type="Pfam" id="PF11987">
    <property type="entry name" value="IF-2"/>
    <property type="match status" value="1"/>
</dbReference>
<keyword evidence="6 7" id="KW-0342">GTP-binding</keyword>
<comment type="caution">
    <text evidence="7">Lacks conserved residue(s) required for the propagation of feature annotation.</text>
</comment>
<keyword evidence="9" id="KW-0175">Coiled coil</keyword>
<dbReference type="Gene3D" id="3.40.50.300">
    <property type="entry name" value="P-loop containing nucleotide triphosphate hydrolases"/>
    <property type="match status" value="1"/>
</dbReference>
<dbReference type="PANTHER" id="PTHR43381">
    <property type="entry name" value="TRANSLATION INITIATION FACTOR IF-2-RELATED"/>
    <property type="match status" value="1"/>
</dbReference>
<dbReference type="InterPro" id="IPR044145">
    <property type="entry name" value="IF2_II"/>
</dbReference>
<dbReference type="CDD" id="cd01887">
    <property type="entry name" value="IF2_eIF5B"/>
    <property type="match status" value="1"/>
</dbReference>
<evidence type="ECO:0000256" key="9">
    <source>
        <dbReference type="SAM" id="Coils"/>
    </source>
</evidence>
<dbReference type="InterPro" id="IPR009000">
    <property type="entry name" value="Transl_B-barrel_sf"/>
</dbReference>
<keyword evidence="4 7" id="KW-0547">Nucleotide-binding</keyword>
<dbReference type="Gene3D" id="2.40.30.10">
    <property type="entry name" value="Translation factors"/>
    <property type="match status" value="2"/>
</dbReference>
<comment type="caution">
    <text evidence="11">The sequence shown here is derived from an EMBL/GenBank/DDBJ whole genome shotgun (WGS) entry which is preliminary data.</text>
</comment>
<dbReference type="Gene3D" id="1.10.10.2480">
    <property type="match status" value="1"/>
</dbReference>
<dbReference type="HAMAP" id="MF_00100_B">
    <property type="entry name" value="IF_2_B"/>
    <property type="match status" value="1"/>
</dbReference>
<evidence type="ECO:0000256" key="6">
    <source>
        <dbReference type="ARBA" id="ARBA00023134"/>
    </source>
</evidence>
<dbReference type="PROSITE" id="PS51722">
    <property type="entry name" value="G_TR_2"/>
    <property type="match status" value="1"/>
</dbReference>
<dbReference type="GO" id="GO:0003924">
    <property type="term" value="F:GTPase activity"/>
    <property type="evidence" value="ECO:0007669"/>
    <property type="project" value="UniProtKB-UniRule"/>
</dbReference>
<protein>
    <recommendedName>
        <fullName evidence="2 7">Translation initiation factor IF-2</fullName>
    </recommendedName>
</protein>
<dbReference type="Gene3D" id="3.40.50.10050">
    <property type="entry name" value="Translation initiation factor IF- 2, domain 3"/>
    <property type="match status" value="1"/>
</dbReference>